<dbReference type="CDD" id="cd16448">
    <property type="entry name" value="RING-H2"/>
    <property type="match status" value="1"/>
</dbReference>
<keyword evidence="1" id="KW-0863">Zinc-finger</keyword>
<keyword evidence="4" id="KW-1185">Reference proteome</keyword>
<gene>
    <name evidence="3" type="ORF">Fadolivirus_1_733</name>
</gene>
<dbReference type="EMBL" id="MT418680">
    <property type="protein sequence ID" value="QKF94191.1"/>
    <property type="molecule type" value="Genomic_DNA"/>
</dbReference>
<dbReference type="Proteomes" id="UP001162001">
    <property type="component" value="Segment"/>
</dbReference>
<evidence type="ECO:0000313" key="4">
    <source>
        <dbReference type="Proteomes" id="UP001162001"/>
    </source>
</evidence>
<organism evidence="3 4">
    <name type="scientific">Fadolivirus FV1/VV64</name>
    <dbReference type="NCBI Taxonomy" id="3070911"/>
    <lineage>
        <taxon>Viruses</taxon>
        <taxon>Varidnaviria</taxon>
        <taxon>Bamfordvirae</taxon>
        <taxon>Nucleocytoviricota</taxon>
        <taxon>Megaviricetes</taxon>
        <taxon>Imitervirales</taxon>
        <taxon>Mimiviridae</taxon>
        <taxon>Klosneuvirinae</taxon>
        <taxon>Fadolivirus</taxon>
        <taxon>Fadolivirus algeromassiliense</taxon>
    </lineage>
</organism>
<dbReference type="GO" id="GO:0008270">
    <property type="term" value="F:zinc ion binding"/>
    <property type="evidence" value="ECO:0007669"/>
    <property type="project" value="UniProtKB-KW"/>
</dbReference>
<evidence type="ECO:0000313" key="3">
    <source>
        <dbReference type="EMBL" id="QKF94191.1"/>
    </source>
</evidence>
<reference evidence="3 4" key="1">
    <citation type="submission" date="2020-04" db="EMBL/GenBank/DDBJ databases">
        <title>Advantages and limits of metagenomic assembly and binning of a giant virus.</title>
        <authorList>
            <person name="Schulz F."/>
            <person name="Andreani J."/>
            <person name="Francis R."/>
            <person name="Boudjemaa H."/>
            <person name="Bou Khalil J.Y."/>
            <person name="Lee J."/>
            <person name="La Scola B."/>
            <person name="Woyke T."/>
        </authorList>
    </citation>
    <scope>NUCLEOTIDE SEQUENCE [LARGE SCALE GENOMIC DNA]</scope>
    <source>
        <strain evidence="3 4">FV1/VV64</strain>
    </source>
</reference>
<evidence type="ECO:0000259" key="2">
    <source>
        <dbReference type="PROSITE" id="PS50089"/>
    </source>
</evidence>
<feature type="domain" description="RING-type" evidence="2">
    <location>
        <begin position="69"/>
        <end position="107"/>
    </location>
</feature>
<accession>A0A7D3UUJ9</accession>
<keyword evidence="1" id="KW-0479">Metal-binding</keyword>
<dbReference type="InterPro" id="IPR001841">
    <property type="entry name" value="Znf_RING"/>
</dbReference>
<evidence type="ECO:0000256" key="1">
    <source>
        <dbReference type="PROSITE-ProRule" id="PRU00175"/>
    </source>
</evidence>
<keyword evidence="1" id="KW-0862">Zinc</keyword>
<sequence length="108" mass="12762">MPAGGLMQLVAYGAQDIYFSNTSNKSISYRSKLEKEKKKNNELSRLKNILKSMKFKNFRDHDRYNQTKCILCLAKFKAEEFVIVRKCKHIYHKECDHKSIIQCPICRQ</sequence>
<protein>
    <submittedName>
        <fullName evidence="3">Zinc finger protein RING-type protein</fullName>
    </submittedName>
</protein>
<name>A0A7D3UUJ9_9VIRU</name>
<proteinExistence type="predicted"/>
<dbReference type="SUPFAM" id="SSF57850">
    <property type="entry name" value="RING/U-box"/>
    <property type="match status" value="1"/>
</dbReference>
<dbReference type="InterPro" id="IPR013083">
    <property type="entry name" value="Znf_RING/FYVE/PHD"/>
</dbReference>
<dbReference type="Gene3D" id="3.30.40.10">
    <property type="entry name" value="Zinc/RING finger domain, C3HC4 (zinc finger)"/>
    <property type="match status" value="1"/>
</dbReference>
<dbReference type="Pfam" id="PF13639">
    <property type="entry name" value="zf-RING_2"/>
    <property type="match status" value="1"/>
</dbReference>
<dbReference type="PROSITE" id="PS50089">
    <property type="entry name" value="ZF_RING_2"/>
    <property type="match status" value="1"/>
</dbReference>